<sequence>MFSAESLYLALAACHVTAMSSAVSNPVVYGFLNSNIRHELCQLLPAKCALAPQGGAAGGARTDDPTLRTLVATTTHNTRRESAPTTALTTNNLARPHSPPPAECTQL</sequence>
<protein>
    <submittedName>
        <fullName evidence="7">Uncharacterized protein</fullName>
    </submittedName>
</protein>
<proteinExistence type="predicted"/>
<dbReference type="GO" id="GO:0004930">
    <property type="term" value="F:G protein-coupled receptor activity"/>
    <property type="evidence" value="ECO:0007669"/>
    <property type="project" value="UniProtKB-KW"/>
</dbReference>
<gene>
    <name evidence="7" type="ORF">AAG570_008522</name>
</gene>
<dbReference type="Proteomes" id="UP001558652">
    <property type="component" value="Unassembled WGS sequence"/>
</dbReference>
<reference evidence="7 8" key="1">
    <citation type="submission" date="2024-07" db="EMBL/GenBank/DDBJ databases">
        <title>Chromosome-level genome assembly of the water stick insect Ranatra chinensis (Heteroptera: Nepidae).</title>
        <authorList>
            <person name="Liu X."/>
        </authorList>
    </citation>
    <scope>NUCLEOTIDE SEQUENCE [LARGE SCALE GENOMIC DNA]</scope>
    <source>
        <strain evidence="7">Cailab_2021Rc</strain>
        <tissue evidence="7">Muscle</tissue>
    </source>
</reference>
<feature type="signal peptide" evidence="6">
    <location>
        <begin position="1"/>
        <end position="18"/>
    </location>
</feature>
<dbReference type="EMBL" id="JBFDAA010000003">
    <property type="protein sequence ID" value="KAL1138458.1"/>
    <property type="molecule type" value="Genomic_DNA"/>
</dbReference>
<evidence type="ECO:0000256" key="5">
    <source>
        <dbReference type="SAM" id="MobiDB-lite"/>
    </source>
</evidence>
<evidence type="ECO:0000256" key="3">
    <source>
        <dbReference type="ARBA" id="ARBA00023170"/>
    </source>
</evidence>
<dbReference type="GO" id="GO:0016020">
    <property type="term" value="C:membrane"/>
    <property type="evidence" value="ECO:0007669"/>
    <property type="project" value="UniProtKB-SubCell"/>
</dbReference>
<dbReference type="SUPFAM" id="SSF81321">
    <property type="entry name" value="Family A G protein-coupled receptor-like"/>
    <property type="match status" value="1"/>
</dbReference>
<evidence type="ECO:0000313" key="8">
    <source>
        <dbReference type="Proteomes" id="UP001558652"/>
    </source>
</evidence>
<feature type="chain" id="PRO_5044785863" evidence="6">
    <location>
        <begin position="19"/>
        <end position="107"/>
    </location>
</feature>
<keyword evidence="2" id="KW-0297">G-protein coupled receptor</keyword>
<comment type="caution">
    <text evidence="7">The sequence shown here is derived from an EMBL/GenBank/DDBJ whole genome shotgun (WGS) entry which is preliminary data.</text>
</comment>
<keyword evidence="8" id="KW-1185">Reference proteome</keyword>
<feature type="region of interest" description="Disordered" evidence="5">
    <location>
        <begin position="76"/>
        <end position="107"/>
    </location>
</feature>
<evidence type="ECO:0000256" key="6">
    <source>
        <dbReference type="SAM" id="SignalP"/>
    </source>
</evidence>
<name>A0ABD0ZCA9_9HEMI</name>
<evidence type="ECO:0000256" key="4">
    <source>
        <dbReference type="ARBA" id="ARBA00023224"/>
    </source>
</evidence>
<accession>A0ABD0ZCA9</accession>
<feature type="compositionally biased region" description="Pro residues" evidence="5">
    <location>
        <begin position="97"/>
        <end position="107"/>
    </location>
</feature>
<evidence type="ECO:0000313" key="7">
    <source>
        <dbReference type="EMBL" id="KAL1138458.1"/>
    </source>
</evidence>
<evidence type="ECO:0000256" key="2">
    <source>
        <dbReference type="ARBA" id="ARBA00023040"/>
    </source>
</evidence>
<keyword evidence="4" id="KW-0807">Transducer</keyword>
<organism evidence="7 8">
    <name type="scientific">Ranatra chinensis</name>
    <dbReference type="NCBI Taxonomy" id="642074"/>
    <lineage>
        <taxon>Eukaryota</taxon>
        <taxon>Metazoa</taxon>
        <taxon>Ecdysozoa</taxon>
        <taxon>Arthropoda</taxon>
        <taxon>Hexapoda</taxon>
        <taxon>Insecta</taxon>
        <taxon>Pterygota</taxon>
        <taxon>Neoptera</taxon>
        <taxon>Paraneoptera</taxon>
        <taxon>Hemiptera</taxon>
        <taxon>Heteroptera</taxon>
        <taxon>Panheteroptera</taxon>
        <taxon>Nepomorpha</taxon>
        <taxon>Nepidae</taxon>
        <taxon>Ranatrinae</taxon>
        <taxon>Ranatra</taxon>
    </lineage>
</organism>
<feature type="compositionally biased region" description="Low complexity" evidence="5">
    <location>
        <begin position="85"/>
        <end position="94"/>
    </location>
</feature>
<keyword evidence="3" id="KW-0675">Receptor</keyword>
<keyword evidence="6" id="KW-0732">Signal</keyword>
<comment type="subcellular location">
    <subcellularLocation>
        <location evidence="1">Membrane</location>
        <topology evidence="1">Multi-pass membrane protein</topology>
    </subcellularLocation>
</comment>
<dbReference type="Gene3D" id="1.20.1070.10">
    <property type="entry name" value="Rhodopsin 7-helix transmembrane proteins"/>
    <property type="match status" value="1"/>
</dbReference>
<dbReference type="PANTHER" id="PTHR24235:SF30">
    <property type="entry name" value="NEUROPEPTIDE F RECEPTOR"/>
    <property type="match status" value="1"/>
</dbReference>
<dbReference type="PANTHER" id="PTHR24235">
    <property type="entry name" value="NEUROPEPTIDE Y RECEPTOR"/>
    <property type="match status" value="1"/>
</dbReference>
<evidence type="ECO:0000256" key="1">
    <source>
        <dbReference type="ARBA" id="ARBA00004141"/>
    </source>
</evidence>
<dbReference type="AlphaFoldDB" id="A0ABD0ZCA9"/>